<dbReference type="SUPFAM" id="SSF53098">
    <property type="entry name" value="Ribonuclease H-like"/>
    <property type="match status" value="1"/>
</dbReference>
<dbReference type="AlphaFoldDB" id="A0A0C2JHP6"/>
<name>A0A0C2JHP6_THEKT</name>
<proteinExistence type="predicted"/>
<dbReference type="InterPro" id="IPR012337">
    <property type="entry name" value="RNaseH-like_sf"/>
</dbReference>
<dbReference type="PANTHER" id="PTHR37984">
    <property type="entry name" value="PROTEIN CBG26694"/>
    <property type="match status" value="1"/>
</dbReference>
<sequence length="105" mass="12169">MLNHMVFRFGVRTQLHSDRGRQFNASLFNHLCEFIGTQHTHTTAYHPMGNRLAERCNKTLKEPLRHHLNAESDDWDLHIGEALFAKKVTKNETTGYSPAMLCYGR</sequence>
<reference evidence="2 3" key="1">
    <citation type="journal article" date="2014" name="Genome Biol. Evol.">
        <title>The genome of the myxosporean Thelohanellus kitauei shows adaptations to nutrient acquisition within its fish host.</title>
        <authorList>
            <person name="Yang Y."/>
            <person name="Xiong J."/>
            <person name="Zhou Z."/>
            <person name="Huo F."/>
            <person name="Miao W."/>
            <person name="Ran C."/>
            <person name="Liu Y."/>
            <person name="Zhang J."/>
            <person name="Feng J."/>
            <person name="Wang M."/>
            <person name="Wang M."/>
            <person name="Wang L."/>
            <person name="Yao B."/>
        </authorList>
    </citation>
    <scope>NUCLEOTIDE SEQUENCE [LARGE SCALE GENOMIC DNA]</scope>
    <source>
        <strain evidence="2">Wuqing</strain>
    </source>
</reference>
<dbReference type="EMBL" id="JWZT01002700">
    <property type="protein sequence ID" value="KII68833.1"/>
    <property type="molecule type" value="Genomic_DNA"/>
</dbReference>
<dbReference type="Gene3D" id="3.30.420.10">
    <property type="entry name" value="Ribonuclease H-like superfamily/Ribonuclease H"/>
    <property type="match status" value="1"/>
</dbReference>
<comment type="caution">
    <text evidence="2">The sequence shown here is derived from an EMBL/GenBank/DDBJ whole genome shotgun (WGS) entry which is preliminary data.</text>
</comment>
<dbReference type="OrthoDB" id="10062030at2759"/>
<dbReference type="InterPro" id="IPR036397">
    <property type="entry name" value="RNaseH_sf"/>
</dbReference>
<evidence type="ECO:0000313" key="3">
    <source>
        <dbReference type="Proteomes" id="UP000031668"/>
    </source>
</evidence>
<gene>
    <name evidence="2" type="ORF">RF11_03038</name>
</gene>
<evidence type="ECO:0000259" key="1">
    <source>
        <dbReference type="PROSITE" id="PS50994"/>
    </source>
</evidence>
<protein>
    <submittedName>
        <fullName evidence="2">Retrovirus-related Pol polyprotein</fullName>
    </submittedName>
</protein>
<dbReference type="PANTHER" id="PTHR37984:SF15">
    <property type="entry name" value="INTEGRASE CATALYTIC DOMAIN-CONTAINING PROTEIN"/>
    <property type="match status" value="1"/>
</dbReference>
<dbReference type="GO" id="GO:0015074">
    <property type="term" value="P:DNA integration"/>
    <property type="evidence" value="ECO:0007669"/>
    <property type="project" value="InterPro"/>
</dbReference>
<dbReference type="InterPro" id="IPR001584">
    <property type="entry name" value="Integrase_cat-core"/>
</dbReference>
<dbReference type="GO" id="GO:0003676">
    <property type="term" value="F:nucleic acid binding"/>
    <property type="evidence" value="ECO:0007669"/>
    <property type="project" value="InterPro"/>
</dbReference>
<dbReference type="InterPro" id="IPR050951">
    <property type="entry name" value="Retrovirus_Pol_polyprotein"/>
</dbReference>
<organism evidence="2 3">
    <name type="scientific">Thelohanellus kitauei</name>
    <name type="common">Myxosporean</name>
    <dbReference type="NCBI Taxonomy" id="669202"/>
    <lineage>
        <taxon>Eukaryota</taxon>
        <taxon>Metazoa</taxon>
        <taxon>Cnidaria</taxon>
        <taxon>Myxozoa</taxon>
        <taxon>Myxosporea</taxon>
        <taxon>Bivalvulida</taxon>
        <taxon>Platysporina</taxon>
        <taxon>Myxobolidae</taxon>
        <taxon>Thelohanellus</taxon>
    </lineage>
</organism>
<dbReference type="Proteomes" id="UP000031668">
    <property type="component" value="Unassembled WGS sequence"/>
</dbReference>
<accession>A0A0C2JHP6</accession>
<evidence type="ECO:0000313" key="2">
    <source>
        <dbReference type="EMBL" id="KII68833.1"/>
    </source>
</evidence>
<keyword evidence="3" id="KW-1185">Reference proteome</keyword>
<feature type="domain" description="Integrase catalytic" evidence="1">
    <location>
        <begin position="1"/>
        <end position="105"/>
    </location>
</feature>
<dbReference type="PROSITE" id="PS50994">
    <property type="entry name" value="INTEGRASE"/>
    <property type="match status" value="1"/>
</dbReference>